<evidence type="ECO:0000313" key="2">
    <source>
        <dbReference type="EMBL" id="SFP85632.1"/>
    </source>
</evidence>
<evidence type="ECO:0000259" key="1">
    <source>
        <dbReference type="SMART" id="SM00871"/>
    </source>
</evidence>
<organism evidence="2 3">
    <name type="scientific">Amycolatopsis rubida</name>
    <dbReference type="NCBI Taxonomy" id="112413"/>
    <lineage>
        <taxon>Bacteria</taxon>
        <taxon>Bacillati</taxon>
        <taxon>Actinomycetota</taxon>
        <taxon>Actinomycetes</taxon>
        <taxon>Pseudonocardiales</taxon>
        <taxon>Pseudonocardiaceae</taxon>
        <taxon>Amycolatopsis</taxon>
    </lineage>
</organism>
<dbReference type="RefSeq" id="WP_167545444.1">
    <property type="nucleotide sequence ID" value="NZ_FOWC01000007.1"/>
</dbReference>
<protein>
    <submittedName>
        <fullName evidence="2">Effector-binding domain-containing protein</fullName>
    </submittedName>
</protein>
<reference evidence="2 3" key="1">
    <citation type="submission" date="2016-10" db="EMBL/GenBank/DDBJ databases">
        <authorList>
            <person name="de Groot N.N."/>
        </authorList>
    </citation>
    <scope>NUCLEOTIDE SEQUENCE [LARGE SCALE GENOMIC DNA]</scope>
    <source>
        <strain evidence="2 3">DSM 44637</strain>
    </source>
</reference>
<gene>
    <name evidence="2" type="ORF">SAMN05421854_107207</name>
</gene>
<feature type="domain" description="AraC effector-binding" evidence="1">
    <location>
        <begin position="1"/>
        <end position="161"/>
    </location>
</feature>
<dbReference type="InterPro" id="IPR011256">
    <property type="entry name" value="Reg_factor_effector_dom_sf"/>
</dbReference>
<dbReference type="InterPro" id="IPR010499">
    <property type="entry name" value="AraC_E-bd"/>
</dbReference>
<proteinExistence type="predicted"/>
<dbReference type="SUPFAM" id="SSF55136">
    <property type="entry name" value="Probable bacterial effector-binding domain"/>
    <property type="match status" value="1"/>
</dbReference>
<dbReference type="InterPro" id="IPR029442">
    <property type="entry name" value="GyrI-like"/>
</dbReference>
<dbReference type="SMART" id="SM00871">
    <property type="entry name" value="AraC_E_bind"/>
    <property type="match status" value="1"/>
</dbReference>
<evidence type="ECO:0000313" key="3">
    <source>
        <dbReference type="Proteomes" id="UP000199137"/>
    </source>
</evidence>
<name>A0A1I5TRD2_9PSEU</name>
<dbReference type="EMBL" id="FOWC01000007">
    <property type="protein sequence ID" value="SFP85632.1"/>
    <property type="molecule type" value="Genomic_DNA"/>
</dbReference>
<dbReference type="Pfam" id="PF06445">
    <property type="entry name" value="GyrI-like"/>
    <property type="match status" value="1"/>
</dbReference>
<dbReference type="Proteomes" id="UP000199137">
    <property type="component" value="Unassembled WGS sequence"/>
</dbReference>
<dbReference type="STRING" id="112413.SAMN05421854_107207"/>
<accession>A0A1I5TRD2</accession>
<dbReference type="Gene3D" id="3.20.80.10">
    <property type="entry name" value="Regulatory factor, effector binding domain"/>
    <property type="match status" value="1"/>
</dbReference>
<dbReference type="AlphaFoldDB" id="A0A1I5TRD2"/>
<sequence>MPSIVDRNEQRYVGCRATVGPDGMAEVAHRIAAIIGALAERGLEPACAPFFRYLVLGTDMKTVTVEVGVPVAEPLDLGDEYSNGVLPAGKYAQVTHHGAPSGLFAATADLLAWGEKEDVRWDRTVEADGEHWAARLEIYRTNPRIEPDANNWDTDLCFRLAD</sequence>